<dbReference type="InterPro" id="IPR035938">
    <property type="entry name" value="Hemerythrin-like_sf"/>
</dbReference>
<dbReference type="CDD" id="cd19411">
    <property type="entry name" value="MCP2201-like_sensor"/>
    <property type="match status" value="1"/>
</dbReference>
<evidence type="ECO:0000256" key="4">
    <source>
        <dbReference type="ARBA" id="ARBA00023224"/>
    </source>
</evidence>
<evidence type="ECO:0000259" key="8">
    <source>
        <dbReference type="PROSITE" id="PS50111"/>
    </source>
</evidence>
<dbReference type="Gene3D" id="1.10.287.950">
    <property type="entry name" value="Methyl-accepting chemotaxis protein"/>
    <property type="match status" value="1"/>
</dbReference>
<name>A0ABS5UBQ1_9BACT</name>
<keyword evidence="4 6" id="KW-0807">Transducer</keyword>
<dbReference type="PRINTS" id="PR00260">
    <property type="entry name" value="CHEMTRNSDUCR"/>
</dbReference>
<dbReference type="CDD" id="cd11386">
    <property type="entry name" value="MCP_signal"/>
    <property type="match status" value="1"/>
</dbReference>
<feature type="transmembrane region" description="Helical" evidence="7">
    <location>
        <begin position="191"/>
        <end position="211"/>
    </location>
</feature>
<dbReference type="Gene3D" id="1.20.120.50">
    <property type="entry name" value="Hemerythrin-like"/>
    <property type="match status" value="1"/>
</dbReference>
<dbReference type="PROSITE" id="PS50111">
    <property type="entry name" value="CHEMOTAXIS_TRANSDUC_2"/>
    <property type="match status" value="1"/>
</dbReference>
<keyword evidence="7" id="KW-1133">Transmembrane helix</keyword>
<dbReference type="SUPFAM" id="SSF47188">
    <property type="entry name" value="Hemerythrin-like"/>
    <property type="match status" value="1"/>
</dbReference>
<dbReference type="InterPro" id="IPR024478">
    <property type="entry name" value="HlyB_4HB_MCP"/>
</dbReference>
<evidence type="ECO:0000259" key="9">
    <source>
        <dbReference type="PROSITE" id="PS50885"/>
    </source>
</evidence>
<dbReference type="SMART" id="SM00304">
    <property type="entry name" value="HAMP"/>
    <property type="match status" value="1"/>
</dbReference>
<dbReference type="NCBIfam" id="NF033749">
    <property type="entry name" value="bact_hemeryth"/>
    <property type="match status" value="1"/>
</dbReference>
<keyword evidence="11" id="KW-1185">Reference proteome</keyword>
<dbReference type="NCBIfam" id="NF002007">
    <property type="entry name" value="PRK00808.1"/>
    <property type="match status" value="1"/>
</dbReference>
<evidence type="ECO:0000256" key="3">
    <source>
        <dbReference type="ARBA" id="ARBA00023004"/>
    </source>
</evidence>
<dbReference type="RefSeq" id="WP_214300793.1">
    <property type="nucleotide sequence ID" value="NZ_JAHDYS010000016.1"/>
</dbReference>
<dbReference type="CDD" id="cd06225">
    <property type="entry name" value="HAMP"/>
    <property type="match status" value="1"/>
</dbReference>
<keyword evidence="7" id="KW-0472">Membrane</keyword>
<dbReference type="Pfam" id="PF00672">
    <property type="entry name" value="HAMP"/>
    <property type="match status" value="1"/>
</dbReference>
<reference evidence="10 11" key="1">
    <citation type="submission" date="2021-05" db="EMBL/GenBank/DDBJ databases">
        <title>The draft genome of Geobacter chapellei DSM 13688.</title>
        <authorList>
            <person name="Xu Z."/>
            <person name="Masuda Y."/>
            <person name="Itoh H."/>
            <person name="Senoo K."/>
        </authorList>
    </citation>
    <scope>NUCLEOTIDE SEQUENCE [LARGE SCALE GENOMIC DNA]</scope>
    <source>
        <strain evidence="10 11">DSM 13688</strain>
    </source>
</reference>
<sequence>MFSHFSIATKMIATFLAIIVLTTLVGIFAIVQNGRLLSSAKSISDNDIPSIQAITAIDGLVGSHRRGEMLMLLATDKEAQEKYLKRNDETVEKLGKEQAVYEKLLDTEAEKKGYAEFKTAWGAYLAEYPKIKELVLQNKSREDVAAVVMGGSSTSFNQSLKALDSLKKLIIEQSGRENARAVGIAQTTRNWIIALLCLSVLIGTAMVLFFARAISAPLKRLTTDAEQVASGDLGVIVQVESQDEIGQLATSFEKMVNNLREMIGMLADSSSQVSESSSEMEANAVRMAEGAEVVAGQAITVATASEEMSATSGDIAQNCQMAAESAQRADQAAVHGAAVVEKSIKVMHRIAERVQSSAATVEELGRRSDQIGSIISTIEDIADQTNLLALNAAIEAARAGEQGRGFAVVADEVRALAERTTKATREIGLMIKAIQQETKTAVAAMEEGVAEVEQGTEEAARSGEALSRIQDEINAVNLQVQQIATAAEEQTATTSEISSNIHQITDVAQNTVEGARKTSSTAQHLSRLAVELERLVGQFKLAGSGKLINWSPSYSVGVAAMDKEHQRLIDIINNLYSSMRSGRGNGAIGTILDELVNYTKNHFANEERLMREVNYTGFDEQKRAHEALIGQVVEIQGKFKAGTALSQEVLSFLKSWLVNHIQGMDKGYSTAMQKKGIR</sequence>
<dbReference type="EMBL" id="JAHDYS010000016">
    <property type="protein sequence ID" value="MBT1073106.1"/>
    <property type="molecule type" value="Genomic_DNA"/>
</dbReference>
<dbReference type="SMART" id="SM00283">
    <property type="entry name" value="MA"/>
    <property type="match status" value="1"/>
</dbReference>
<evidence type="ECO:0000256" key="5">
    <source>
        <dbReference type="ARBA" id="ARBA00029447"/>
    </source>
</evidence>
<evidence type="ECO:0000313" key="10">
    <source>
        <dbReference type="EMBL" id="MBT1073106.1"/>
    </source>
</evidence>
<dbReference type="Pfam" id="PF00015">
    <property type="entry name" value="MCPsignal"/>
    <property type="match status" value="1"/>
</dbReference>
<keyword evidence="7" id="KW-0812">Transmembrane</keyword>
<keyword evidence="3" id="KW-0408">Iron</keyword>
<protein>
    <submittedName>
        <fullName evidence="10">Bacteriohemerythrin</fullName>
    </submittedName>
</protein>
<feature type="domain" description="Methyl-accepting transducer" evidence="8">
    <location>
        <begin position="269"/>
        <end position="505"/>
    </location>
</feature>
<dbReference type="Proteomes" id="UP000784128">
    <property type="component" value="Unassembled WGS sequence"/>
</dbReference>
<keyword evidence="2" id="KW-0479">Metal-binding</keyword>
<dbReference type="PROSITE" id="PS50885">
    <property type="entry name" value="HAMP"/>
    <property type="match status" value="1"/>
</dbReference>
<evidence type="ECO:0000256" key="2">
    <source>
        <dbReference type="ARBA" id="ARBA00022723"/>
    </source>
</evidence>
<proteinExistence type="inferred from homology"/>
<dbReference type="InterPro" id="IPR004090">
    <property type="entry name" value="Chemotax_Me-accpt_rcpt"/>
</dbReference>
<evidence type="ECO:0000256" key="6">
    <source>
        <dbReference type="PROSITE-ProRule" id="PRU00284"/>
    </source>
</evidence>
<comment type="similarity">
    <text evidence="5">Belongs to the methyl-accepting chemotaxis (MCP) protein family.</text>
</comment>
<dbReference type="PANTHER" id="PTHR32089">
    <property type="entry name" value="METHYL-ACCEPTING CHEMOTAXIS PROTEIN MCPB"/>
    <property type="match status" value="1"/>
</dbReference>
<evidence type="ECO:0000256" key="1">
    <source>
        <dbReference type="ARBA" id="ARBA00010587"/>
    </source>
</evidence>
<comment type="similarity">
    <text evidence="1">Belongs to the hemerythrin family.</text>
</comment>
<dbReference type="InterPro" id="IPR003660">
    <property type="entry name" value="HAMP_dom"/>
</dbReference>
<comment type="caution">
    <text evidence="10">The sequence shown here is derived from an EMBL/GenBank/DDBJ whole genome shotgun (WGS) entry which is preliminary data.</text>
</comment>
<feature type="domain" description="HAMP" evidence="9">
    <location>
        <begin position="212"/>
        <end position="264"/>
    </location>
</feature>
<dbReference type="InterPro" id="IPR012827">
    <property type="entry name" value="Hemerythrin_metal-bd"/>
</dbReference>
<dbReference type="SUPFAM" id="SSF58104">
    <property type="entry name" value="Methyl-accepting chemotaxis protein (MCP) signaling domain"/>
    <property type="match status" value="1"/>
</dbReference>
<dbReference type="PANTHER" id="PTHR32089:SF112">
    <property type="entry name" value="LYSOZYME-LIKE PROTEIN-RELATED"/>
    <property type="match status" value="1"/>
</dbReference>
<dbReference type="Pfam" id="PF01814">
    <property type="entry name" value="Hemerythrin"/>
    <property type="match status" value="1"/>
</dbReference>
<dbReference type="CDD" id="cd12107">
    <property type="entry name" value="Hemerythrin"/>
    <property type="match status" value="1"/>
</dbReference>
<dbReference type="InterPro" id="IPR012312">
    <property type="entry name" value="Hemerythrin-like"/>
</dbReference>
<evidence type="ECO:0000313" key="11">
    <source>
        <dbReference type="Proteomes" id="UP000784128"/>
    </source>
</evidence>
<evidence type="ECO:0000256" key="7">
    <source>
        <dbReference type="SAM" id="Phobius"/>
    </source>
</evidence>
<gene>
    <name evidence="10" type="ORF">KJB30_15035</name>
</gene>
<accession>A0ABS5UBQ1</accession>
<feature type="transmembrane region" description="Helical" evidence="7">
    <location>
        <begin position="12"/>
        <end position="31"/>
    </location>
</feature>
<dbReference type="InterPro" id="IPR047347">
    <property type="entry name" value="YvaQ-like_sensor"/>
</dbReference>
<dbReference type="InterPro" id="IPR004089">
    <property type="entry name" value="MCPsignal_dom"/>
</dbReference>
<dbReference type="Pfam" id="PF12729">
    <property type="entry name" value="4HB_MCP_1"/>
    <property type="match status" value="1"/>
</dbReference>
<dbReference type="NCBIfam" id="TIGR02481">
    <property type="entry name" value="hemeryth_dom"/>
    <property type="match status" value="1"/>
</dbReference>
<organism evidence="10 11">
    <name type="scientific">Pelotalea chapellei</name>
    <dbReference type="NCBI Taxonomy" id="44671"/>
    <lineage>
        <taxon>Bacteria</taxon>
        <taxon>Pseudomonadati</taxon>
        <taxon>Thermodesulfobacteriota</taxon>
        <taxon>Desulfuromonadia</taxon>
        <taxon>Geobacterales</taxon>
        <taxon>Geobacteraceae</taxon>
        <taxon>Pelotalea</taxon>
    </lineage>
</organism>